<organism evidence="3 4">
    <name type="scientific">Chytriomyces confervae</name>
    <dbReference type="NCBI Taxonomy" id="246404"/>
    <lineage>
        <taxon>Eukaryota</taxon>
        <taxon>Fungi</taxon>
        <taxon>Fungi incertae sedis</taxon>
        <taxon>Chytridiomycota</taxon>
        <taxon>Chytridiomycota incertae sedis</taxon>
        <taxon>Chytridiomycetes</taxon>
        <taxon>Chytridiales</taxon>
        <taxon>Chytriomycetaceae</taxon>
        <taxon>Chytriomyces</taxon>
    </lineage>
</organism>
<dbReference type="OrthoDB" id="10254377at2759"/>
<dbReference type="Proteomes" id="UP000320333">
    <property type="component" value="Unassembled WGS sequence"/>
</dbReference>
<evidence type="ECO:0000313" key="4">
    <source>
        <dbReference type="Proteomes" id="UP000320333"/>
    </source>
</evidence>
<sequence length="650" mass="69638">MDFKAIESRLENVQAELDALKQAANARNTVQVRTRIASIVLAVSALTSHTDSPSLRFMSGSESVSPATDQVMNHNESSLAALSPLVALTHALEANAESAQFNAQTTRSDNVSLDDLKRIRRANEDSAIALHDAQAHASLLRFVEMRTWLDWSHSGIALSIARVDVALFSQVADVKSSIATAHLGSASNPVCKLLHFQAFLQNSVVTSILSLQLKLRSPPTSPNVAIPPPSNAELASMKYKAMARMVETMTAVAFLLFYVYRDLNATAAILQGLSDPRLARLATMWNLVAPKCSQSLENLKDMTGFGSQPPSSPSSATSTSASESISLVVELLQHHYRGDACITVIPNMTPFIQELDHLKQEYTIDDTYSSSTTLPILSDVGTKALQELLHVVSLCRGLSIAEAVDSILDGPFSAPNNPPPHVAPPNLLSSISPKFLQPTSQLAIGAASNLKYGTPDIGPGVTPMPWDLAPAGLILDDLCGLPLGDLKCLHWVLTRTNLSELELWDASFAILAKLNGEVGFIEPVRIAPVAAVEQVTEDDEVTALILQIAEDKSLDLDLDEWSDRGEDNDDEAAEGALRVAGDVLKAALAAAGGNAPPIADVPTSVVGSENHQLGEADENEPRDASHDDEEYQARLKALSALFPKTPDETP</sequence>
<evidence type="ECO:0000259" key="2">
    <source>
        <dbReference type="Pfam" id="PF00617"/>
    </source>
</evidence>
<dbReference type="EMBL" id="QEAP01000447">
    <property type="protein sequence ID" value="TPX66326.1"/>
    <property type="molecule type" value="Genomic_DNA"/>
</dbReference>
<dbReference type="InterPro" id="IPR023578">
    <property type="entry name" value="Ras_GEF_dom_sf"/>
</dbReference>
<dbReference type="InterPro" id="IPR001895">
    <property type="entry name" value="RASGEF_cat_dom"/>
</dbReference>
<dbReference type="STRING" id="246404.A0A507ESX1"/>
<feature type="region of interest" description="Disordered" evidence="1">
    <location>
        <begin position="593"/>
        <end position="630"/>
    </location>
</feature>
<evidence type="ECO:0000313" key="3">
    <source>
        <dbReference type="EMBL" id="TPX66326.1"/>
    </source>
</evidence>
<feature type="compositionally biased region" description="Low complexity" evidence="1">
    <location>
        <begin position="307"/>
        <end position="319"/>
    </location>
</feature>
<dbReference type="Gene3D" id="1.10.840.10">
    <property type="entry name" value="Ras guanine-nucleotide exchange factors catalytic domain"/>
    <property type="match status" value="1"/>
</dbReference>
<dbReference type="SUPFAM" id="SSF48366">
    <property type="entry name" value="Ras GEF"/>
    <property type="match status" value="1"/>
</dbReference>
<dbReference type="GO" id="GO:0005085">
    <property type="term" value="F:guanyl-nucleotide exchange factor activity"/>
    <property type="evidence" value="ECO:0007669"/>
    <property type="project" value="InterPro"/>
</dbReference>
<keyword evidence="4" id="KW-1185">Reference proteome</keyword>
<dbReference type="AlphaFoldDB" id="A0A507ESX1"/>
<dbReference type="InterPro" id="IPR036964">
    <property type="entry name" value="RASGEF_cat_dom_sf"/>
</dbReference>
<name>A0A507ESX1_9FUNG</name>
<dbReference type="Pfam" id="PF00617">
    <property type="entry name" value="RasGEF"/>
    <property type="match status" value="1"/>
</dbReference>
<protein>
    <recommendedName>
        <fullName evidence="2">Ras-GEF domain-containing protein</fullName>
    </recommendedName>
</protein>
<reference evidence="3 4" key="1">
    <citation type="journal article" date="2019" name="Sci. Rep.">
        <title>Comparative genomics of chytrid fungi reveal insights into the obligate biotrophic and pathogenic lifestyle of Synchytrium endobioticum.</title>
        <authorList>
            <person name="van de Vossenberg B.T.L.H."/>
            <person name="Warris S."/>
            <person name="Nguyen H.D.T."/>
            <person name="van Gent-Pelzer M.P.E."/>
            <person name="Joly D.L."/>
            <person name="van de Geest H.C."/>
            <person name="Bonants P.J.M."/>
            <person name="Smith D.S."/>
            <person name="Levesque C.A."/>
            <person name="van der Lee T.A.J."/>
        </authorList>
    </citation>
    <scope>NUCLEOTIDE SEQUENCE [LARGE SCALE GENOMIC DNA]</scope>
    <source>
        <strain evidence="3 4">CBS 675.73</strain>
    </source>
</reference>
<comment type="caution">
    <text evidence="3">The sequence shown here is derived from an EMBL/GenBank/DDBJ whole genome shotgun (WGS) entry which is preliminary data.</text>
</comment>
<evidence type="ECO:0000256" key="1">
    <source>
        <dbReference type="SAM" id="MobiDB-lite"/>
    </source>
</evidence>
<proteinExistence type="predicted"/>
<accession>A0A507ESX1</accession>
<dbReference type="GO" id="GO:0007264">
    <property type="term" value="P:small GTPase-mediated signal transduction"/>
    <property type="evidence" value="ECO:0007669"/>
    <property type="project" value="InterPro"/>
</dbReference>
<feature type="region of interest" description="Disordered" evidence="1">
    <location>
        <begin position="299"/>
        <end position="319"/>
    </location>
</feature>
<feature type="domain" description="Ras-GEF" evidence="2">
    <location>
        <begin position="188"/>
        <end position="303"/>
    </location>
</feature>
<gene>
    <name evidence="3" type="ORF">CcCBS67573_g07864</name>
</gene>